<dbReference type="Proteomes" id="UP001157502">
    <property type="component" value="Chromosome 19"/>
</dbReference>
<evidence type="ECO:0000313" key="2">
    <source>
        <dbReference type="Proteomes" id="UP001157502"/>
    </source>
</evidence>
<gene>
    <name evidence="1" type="ORF">DPEC_G00224640</name>
</gene>
<accession>A0ACC2G0D8</accession>
<sequence length="97" mass="10899">MIVSGNSSCVHQPVCQCVSCLLYTTETTPRLSKVKAGRRGGARRSLYHAEPDRHYYNTHTRHNPGHNQPAWCSTAAATITRLLSPLPWRKRDDPAML</sequence>
<dbReference type="EMBL" id="CM055746">
    <property type="protein sequence ID" value="KAJ7997026.1"/>
    <property type="molecule type" value="Genomic_DNA"/>
</dbReference>
<protein>
    <submittedName>
        <fullName evidence="1">Uncharacterized protein</fullName>
    </submittedName>
</protein>
<keyword evidence="2" id="KW-1185">Reference proteome</keyword>
<proteinExistence type="predicted"/>
<evidence type="ECO:0000313" key="1">
    <source>
        <dbReference type="EMBL" id="KAJ7997026.1"/>
    </source>
</evidence>
<organism evidence="1 2">
    <name type="scientific">Dallia pectoralis</name>
    <name type="common">Alaska blackfish</name>
    <dbReference type="NCBI Taxonomy" id="75939"/>
    <lineage>
        <taxon>Eukaryota</taxon>
        <taxon>Metazoa</taxon>
        <taxon>Chordata</taxon>
        <taxon>Craniata</taxon>
        <taxon>Vertebrata</taxon>
        <taxon>Euteleostomi</taxon>
        <taxon>Actinopterygii</taxon>
        <taxon>Neopterygii</taxon>
        <taxon>Teleostei</taxon>
        <taxon>Protacanthopterygii</taxon>
        <taxon>Esociformes</taxon>
        <taxon>Umbridae</taxon>
        <taxon>Dallia</taxon>
    </lineage>
</organism>
<comment type="caution">
    <text evidence="1">The sequence shown here is derived from an EMBL/GenBank/DDBJ whole genome shotgun (WGS) entry which is preliminary data.</text>
</comment>
<reference evidence="1" key="1">
    <citation type="submission" date="2021-05" db="EMBL/GenBank/DDBJ databases">
        <authorList>
            <person name="Pan Q."/>
            <person name="Jouanno E."/>
            <person name="Zahm M."/>
            <person name="Klopp C."/>
            <person name="Cabau C."/>
            <person name="Louis A."/>
            <person name="Berthelot C."/>
            <person name="Parey E."/>
            <person name="Roest Crollius H."/>
            <person name="Montfort J."/>
            <person name="Robinson-Rechavi M."/>
            <person name="Bouchez O."/>
            <person name="Lampietro C."/>
            <person name="Lopez Roques C."/>
            <person name="Donnadieu C."/>
            <person name="Postlethwait J."/>
            <person name="Bobe J."/>
            <person name="Dillon D."/>
            <person name="Chandos A."/>
            <person name="von Hippel F."/>
            <person name="Guiguen Y."/>
        </authorList>
    </citation>
    <scope>NUCLEOTIDE SEQUENCE</scope>
    <source>
        <strain evidence="1">YG-Jan2019</strain>
    </source>
</reference>
<name>A0ACC2G0D8_DALPE</name>